<evidence type="ECO:0000256" key="1">
    <source>
        <dbReference type="SAM" id="MobiDB-lite"/>
    </source>
</evidence>
<reference evidence="2" key="1">
    <citation type="submission" date="2018-06" db="EMBL/GenBank/DDBJ databases">
        <authorList>
            <person name="Zhirakovskaya E."/>
        </authorList>
    </citation>
    <scope>NUCLEOTIDE SEQUENCE</scope>
</reference>
<dbReference type="Gene3D" id="1.20.90.10">
    <property type="entry name" value="Phospholipase A2 domain"/>
    <property type="match status" value="1"/>
</dbReference>
<sequence>MTTFNISKNDRKAMLTKKTPLLLNYLLIGALLLVFSATSRANAGNDKEEGTEEKRPANKTTKNTTSGFSIHGNWCGPNHPVDINNASNPIDLLDQQCKTHDLCYVNKGELDCGCDRTMVKEIDKTQHSKLYTPQQYFIAQNIKMHFAISPCNGDIDGNKMLPTRVLTRIYKGTKRRVVNTYEQFIGRHFSDNIEPGNQLEKDTLDEKR</sequence>
<dbReference type="GO" id="GO:0006644">
    <property type="term" value="P:phospholipid metabolic process"/>
    <property type="evidence" value="ECO:0007669"/>
    <property type="project" value="InterPro"/>
</dbReference>
<name>A0A3B1AIC2_9ZZZZ</name>
<dbReference type="EMBL" id="UOFT01000076">
    <property type="protein sequence ID" value="VAW99197.1"/>
    <property type="molecule type" value="Genomic_DNA"/>
</dbReference>
<dbReference type="GO" id="GO:0004623">
    <property type="term" value="F:phospholipase A2 activity"/>
    <property type="evidence" value="ECO:0007669"/>
    <property type="project" value="InterPro"/>
</dbReference>
<evidence type="ECO:0008006" key="3">
    <source>
        <dbReference type="Google" id="ProtNLM"/>
    </source>
</evidence>
<gene>
    <name evidence="2" type="ORF">MNBD_GAMMA23-1487</name>
</gene>
<dbReference type="AlphaFoldDB" id="A0A3B1AIC2"/>
<organism evidence="2">
    <name type="scientific">hydrothermal vent metagenome</name>
    <dbReference type="NCBI Taxonomy" id="652676"/>
    <lineage>
        <taxon>unclassified sequences</taxon>
        <taxon>metagenomes</taxon>
        <taxon>ecological metagenomes</taxon>
    </lineage>
</organism>
<feature type="compositionally biased region" description="Basic and acidic residues" evidence="1">
    <location>
        <begin position="45"/>
        <end position="56"/>
    </location>
</feature>
<protein>
    <recommendedName>
        <fullName evidence="3">Phospholipase A2 domain-containing protein</fullName>
    </recommendedName>
</protein>
<dbReference type="SUPFAM" id="SSF48619">
    <property type="entry name" value="Phospholipase A2, PLA2"/>
    <property type="match status" value="1"/>
</dbReference>
<evidence type="ECO:0000313" key="2">
    <source>
        <dbReference type="EMBL" id="VAW99197.1"/>
    </source>
</evidence>
<proteinExistence type="predicted"/>
<dbReference type="InterPro" id="IPR036444">
    <property type="entry name" value="PLipase_A2_dom_sf"/>
</dbReference>
<accession>A0A3B1AIC2</accession>
<feature type="region of interest" description="Disordered" evidence="1">
    <location>
        <begin position="42"/>
        <end position="65"/>
    </location>
</feature>
<dbReference type="GO" id="GO:0050482">
    <property type="term" value="P:arachidonate secretion"/>
    <property type="evidence" value="ECO:0007669"/>
    <property type="project" value="InterPro"/>
</dbReference>